<dbReference type="Proteomes" id="UP001597568">
    <property type="component" value="Unassembled WGS sequence"/>
</dbReference>
<gene>
    <name evidence="4" type="ORF">ACFSY7_05890</name>
</gene>
<feature type="domain" description="DUF4352" evidence="3">
    <location>
        <begin position="48"/>
        <end position="163"/>
    </location>
</feature>
<evidence type="ECO:0000313" key="5">
    <source>
        <dbReference type="Proteomes" id="UP001597568"/>
    </source>
</evidence>
<evidence type="ECO:0000259" key="3">
    <source>
        <dbReference type="Pfam" id="PF11611"/>
    </source>
</evidence>
<protein>
    <submittedName>
        <fullName evidence="4">DUF4352 domain-containing protein</fullName>
    </submittedName>
</protein>
<dbReference type="Pfam" id="PF11611">
    <property type="entry name" value="DUF4352"/>
    <property type="match status" value="1"/>
</dbReference>
<comment type="caution">
    <text evidence="4">The sequence shown here is derived from an EMBL/GenBank/DDBJ whole genome shotgun (WGS) entry which is preliminary data.</text>
</comment>
<sequence>MKKWLFATVATSALLLAGCAETSVEDVTKDEKSSASDKKEKDDSNKIYGVGDTVKIDGVKITIENAEFTPPAEYGAPEKDEVLTLALKVVNTNKESAFIDSTDFKLYDKNGEQFDSYFSYDEMEISADLNAGKNKSGKLYYDVTKESAYELIYQPAFSWDDKEVKWKIKVN</sequence>
<keyword evidence="5" id="KW-1185">Reference proteome</keyword>
<dbReference type="RefSeq" id="WP_380147198.1">
    <property type="nucleotide sequence ID" value="NZ_JBHUOR010000033.1"/>
</dbReference>
<evidence type="ECO:0000256" key="2">
    <source>
        <dbReference type="SAM" id="SignalP"/>
    </source>
</evidence>
<dbReference type="Gene3D" id="2.60.40.1240">
    <property type="match status" value="1"/>
</dbReference>
<evidence type="ECO:0000313" key="4">
    <source>
        <dbReference type="EMBL" id="MFD2868022.1"/>
    </source>
</evidence>
<accession>A0ABW5XZ09</accession>
<evidence type="ECO:0000256" key="1">
    <source>
        <dbReference type="ARBA" id="ARBA00022729"/>
    </source>
</evidence>
<name>A0ABW5XZ09_9BACL</name>
<dbReference type="InterPro" id="IPR029051">
    <property type="entry name" value="DUF4352"/>
</dbReference>
<keyword evidence="1 2" id="KW-0732">Signal</keyword>
<dbReference type="EMBL" id="JBHUOR010000033">
    <property type="protein sequence ID" value="MFD2868022.1"/>
    <property type="molecule type" value="Genomic_DNA"/>
</dbReference>
<dbReference type="PROSITE" id="PS51257">
    <property type="entry name" value="PROKAR_LIPOPROTEIN"/>
    <property type="match status" value="1"/>
</dbReference>
<organism evidence="4 5">
    <name type="scientific">Kurthia populi</name>
    <dbReference type="NCBI Taxonomy" id="1562132"/>
    <lineage>
        <taxon>Bacteria</taxon>
        <taxon>Bacillati</taxon>
        <taxon>Bacillota</taxon>
        <taxon>Bacilli</taxon>
        <taxon>Bacillales</taxon>
        <taxon>Caryophanaceae</taxon>
        <taxon>Kurthia</taxon>
    </lineage>
</organism>
<dbReference type="InterPro" id="IPR029050">
    <property type="entry name" value="Immunoprotect_excell_Ig-like"/>
</dbReference>
<proteinExistence type="predicted"/>
<feature type="chain" id="PRO_5047463281" evidence="2">
    <location>
        <begin position="23"/>
        <end position="171"/>
    </location>
</feature>
<feature type="signal peptide" evidence="2">
    <location>
        <begin position="1"/>
        <end position="22"/>
    </location>
</feature>
<reference evidence="5" key="1">
    <citation type="journal article" date="2019" name="Int. J. Syst. Evol. Microbiol.">
        <title>The Global Catalogue of Microorganisms (GCM) 10K type strain sequencing project: providing services to taxonomists for standard genome sequencing and annotation.</title>
        <authorList>
            <consortium name="The Broad Institute Genomics Platform"/>
            <consortium name="The Broad Institute Genome Sequencing Center for Infectious Disease"/>
            <person name="Wu L."/>
            <person name="Ma J."/>
        </authorList>
    </citation>
    <scope>NUCLEOTIDE SEQUENCE [LARGE SCALE GENOMIC DNA]</scope>
    <source>
        <strain evidence="5">KCTC 33522</strain>
    </source>
</reference>